<dbReference type="PANTHER" id="PTHR30006">
    <property type="entry name" value="THIAMINE-BINDING PERIPLASMIC PROTEIN-RELATED"/>
    <property type="match status" value="1"/>
</dbReference>
<dbReference type="Gene3D" id="3.40.190.10">
    <property type="entry name" value="Periplasmic binding protein-like II"/>
    <property type="match status" value="2"/>
</dbReference>
<reference evidence="2 3" key="1">
    <citation type="submission" date="2020-10" db="EMBL/GenBank/DDBJ databases">
        <title>Wide distribution of Phycisphaera-like planctomycetes from WD2101 soil group in peatlands and genome analysis of the first cultivated representative.</title>
        <authorList>
            <person name="Dedysh S.N."/>
            <person name="Beletsky A.V."/>
            <person name="Ivanova A."/>
            <person name="Kulichevskaya I.S."/>
            <person name="Suzina N.E."/>
            <person name="Philippov D.A."/>
            <person name="Rakitin A.L."/>
            <person name="Mardanov A.V."/>
            <person name="Ravin N.V."/>
        </authorList>
    </citation>
    <scope>NUCLEOTIDE SEQUENCE [LARGE SCALE GENOMIC DNA]</scope>
    <source>
        <strain evidence="2 3">M1803</strain>
    </source>
</reference>
<keyword evidence="1" id="KW-0732">Signal</keyword>
<proteinExistence type="predicted"/>
<accession>A0A7M2WYE8</accession>
<dbReference type="RefSeq" id="WP_206293515.1">
    <property type="nucleotide sequence ID" value="NZ_CP063458.1"/>
</dbReference>
<dbReference type="Proteomes" id="UP000593765">
    <property type="component" value="Chromosome"/>
</dbReference>
<evidence type="ECO:0000313" key="3">
    <source>
        <dbReference type="Proteomes" id="UP000593765"/>
    </source>
</evidence>
<organism evidence="2 3">
    <name type="scientific">Humisphaera borealis</name>
    <dbReference type="NCBI Taxonomy" id="2807512"/>
    <lineage>
        <taxon>Bacteria</taxon>
        <taxon>Pseudomonadati</taxon>
        <taxon>Planctomycetota</taxon>
        <taxon>Phycisphaerae</taxon>
        <taxon>Tepidisphaerales</taxon>
        <taxon>Tepidisphaeraceae</taxon>
        <taxon>Humisphaera</taxon>
    </lineage>
</organism>
<sequence length="474" mass="52460">MRRYIFPILFVLVLATPFVVRAIIGDATERPSSGELRLVVITPHGEPIRREFGDAFSEWHRARFGKTVVVDYRNFGGGASDIVKYFNATSDSGYFQKTGTYGVDVAWGGGETLFSVDLKKHLLPVKLSPEVMSTAYPKPDIGGVALYDKDGNWFGTTLGSFGIVYNKDVLRYLGLPEPKTWEDLTDPRYRNYIILADPTRSSSARTAFMAIVEKQMAIAKEAAGADDKGAEDRGWARGMGLIRQIAANARVFTDASSSVPSVVGSGDAAAGMAIDFYGRTQVEMSGESRVGYVEPAEATIVNPDPIAVVKGTQNKELAIRFIEFILSTEGQRLWNYRVGAPGGPKQTTLRRLPIVPSVYADQTYFTDKVNPFLIAGTFNTRRERTGTFKTLGDQIQVSCIDVLAELRETRKLILASPAAVELDKKLGTFPFDQKEALARQKTLNAAKPLQRLELIRGWEQEFKAEYKALREQVK</sequence>
<dbReference type="PANTHER" id="PTHR30006:SF24">
    <property type="entry name" value="SLL0237 PROTEIN"/>
    <property type="match status" value="1"/>
</dbReference>
<dbReference type="SUPFAM" id="SSF53850">
    <property type="entry name" value="Periplasmic binding protein-like II"/>
    <property type="match status" value="1"/>
</dbReference>
<gene>
    <name evidence="2" type="ORF">IPV69_03430</name>
</gene>
<dbReference type="KEGG" id="hbs:IPV69_03430"/>
<dbReference type="EMBL" id="CP063458">
    <property type="protein sequence ID" value="QOV90433.1"/>
    <property type="molecule type" value="Genomic_DNA"/>
</dbReference>
<dbReference type="Pfam" id="PF13343">
    <property type="entry name" value="SBP_bac_6"/>
    <property type="match status" value="1"/>
</dbReference>
<evidence type="ECO:0000256" key="1">
    <source>
        <dbReference type="ARBA" id="ARBA00022729"/>
    </source>
</evidence>
<name>A0A7M2WYE8_9BACT</name>
<evidence type="ECO:0000313" key="2">
    <source>
        <dbReference type="EMBL" id="QOV90433.1"/>
    </source>
</evidence>
<dbReference type="AlphaFoldDB" id="A0A7M2WYE8"/>
<protein>
    <submittedName>
        <fullName evidence="2">Extracellular solute-binding protein</fullName>
    </submittedName>
</protein>
<keyword evidence="3" id="KW-1185">Reference proteome</keyword>